<comment type="cofactor">
    <cofactor evidence="1 11">
        <name>pyridoxal 5'-phosphate</name>
        <dbReference type="ChEBI" id="CHEBI:597326"/>
    </cofactor>
</comment>
<dbReference type="UniPathway" id="UPA00031">
    <property type="reaction ID" value="UER00012"/>
</dbReference>
<dbReference type="GO" id="GO:0030170">
    <property type="term" value="F:pyridoxal phosphate binding"/>
    <property type="evidence" value="ECO:0007669"/>
    <property type="project" value="InterPro"/>
</dbReference>
<evidence type="ECO:0000256" key="6">
    <source>
        <dbReference type="ARBA" id="ARBA00022605"/>
    </source>
</evidence>
<comment type="catalytic activity">
    <reaction evidence="10 11">
        <text>L-histidinol phosphate + 2-oxoglutarate = 3-(imidazol-4-yl)-2-oxopropyl phosphate + L-glutamate</text>
        <dbReference type="Rhea" id="RHEA:23744"/>
        <dbReference type="ChEBI" id="CHEBI:16810"/>
        <dbReference type="ChEBI" id="CHEBI:29985"/>
        <dbReference type="ChEBI" id="CHEBI:57766"/>
        <dbReference type="ChEBI" id="CHEBI:57980"/>
        <dbReference type="EC" id="2.6.1.9"/>
    </reaction>
</comment>
<dbReference type="Gene3D" id="3.90.1150.10">
    <property type="entry name" value="Aspartate Aminotransferase, domain 1"/>
    <property type="match status" value="1"/>
</dbReference>
<dbReference type="InterPro" id="IPR015421">
    <property type="entry name" value="PyrdxlP-dep_Trfase_major"/>
</dbReference>
<evidence type="ECO:0000256" key="10">
    <source>
        <dbReference type="ARBA" id="ARBA00047481"/>
    </source>
</evidence>
<keyword evidence="9 11" id="KW-0368">Histidine biosynthesis</keyword>
<evidence type="ECO:0000256" key="9">
    <source>
        <dbReference type="ARBA" id="ARBA00023102"/>
    </source>
</evidence>
<evidence type="ECO:0000313" key="14">
    <source>
        <dbReference type="Proteomes" id="UP000182763"/>
    </source>
</evidence>
<dbReference type="Proteomes" id="UP000182763">
    <property type="component" value="Unassembled WGS sequence"/>
</dbReference>
<evidence type="ECO:0000256" key="3">
    <source>
        <dbReference type="ARBA" id="ARBA00007970"/>
    </source>
</evidence>
<feature type="modified residue" description="N6-(pyridoxal phosphate)lysine" evidence="11">
    <location>
        <position position="216"/>
    </location>
</feature>
<protein>
    <recommendedName>
        <fullName evidence="11">Histidinol-phosphate aminotransferase</fullName>
        <ecNumber evidence="11">2.6.1.9</ecNumber>
    </recommendedName>
    <alternativeName>
        <fullName evidence="11">Imidazole acetol-phosphate transaminase</fullName>
    </alternativeName>
</protein>
<dbReference type="InterPro" id="IPR015422">
    <property type="entry name" value="PyrdxlP-dep_Trfase_small"/>
</dbReference>
<proteinExistence type="inferred from homology"/>
<dbReference type="CDD" id="cd00609">
    <property type="entry name" value="AAT_like"/>
    <property type="match status" value="1"/>
</dbReference>
<dbReference type="AlphaFoldDB" id="A0A1J5G3B9"/>
<comment type="subunit">
    <text evidence="4 11">Homodimer.</text>
</comment>
<evidence type="ECO:0000313" key="13">
    <source>
        <dbReference type="EMBL" id="OIP67093.1"/>
    </source>
</evidence>
<dbReference type="NCBIfam" id="TIGR01141">
    <property type="entry name" value="hisC"/>
    <property type="match status" value="1"/>
</dbReference>
<dbReference type="InterPro" id="IPR015424">
    <property type="entry name" value="PyrdxlP-dep_Trfase"/>
</dbReference>
<dbReference type="Pfam" id="PF00155">
    <property type="entry name" value="Aminotran_1_2"/>
    <property type="match status" value="1"/>
</dbReference>
<evidence type="ECO:0000256" key="4">
    <source>
        <dbReference type="ARBA" id="ARBA00011738"/>
    </source>
</evidence>
<dbReference type="HAMAP" id="MF_01023">
    <property type="entry name" value="HisC_aminotrans_2"/>
    <property type="match status" value="1"/>
</dbReference>
<evidence type="ECO:0000256" key="8">
    <source>
        <dbReference type="ARBA" id="ARBA00022898"/>
    </source>
</evidence>
<comment type="caution">
    <text evidence="13">The sequence shown here is derived from an EMBL/GenBank/DDBJ whole genome shotgun (WGS) entry which is preliminary data.</text>
</comment>
<dbReference type="GO" id="GO:0004400">
    <property type="term" value="F:histidinol-phosphate transaminase activity"/>
    <property type="evidence" value="ECO:0007669"/>
    <property type="project" value="UniProtKB-UniRule"/>
</dbReference>
<evidence type="ECO:0000259" key="12">
    <source>
        <dbReference type="Pfam" id="PF00155"/>
    </source>
</evidence>
<dbReference type="EC" id="2.6.1.9" evidence="11"/>
<feature type="domain" description="Aminotransferase class I/classII large" evidence="12">
    <location>
        <begin position="26"/>
        <end position="353"/>
    </location>
</feature>
<dbReference type="InterPro" id="IPR004839">
    <property type="entry name" value="Aminotransferase_I/II_large"/>
</dbReference>
<keyword evidence="5 11" id="KW-0032">Aminotransferase</keyword>
<comment type="pathway">
    <text evidence="2 11">Amino-acid biosynthesis; L-histidine biosynthesis; L-histidine from 5-phospho-alpha-D-ribose 1-diphosphate: step 7/9.</text>
</comment>
<dbReference type="InterPro" id="IPR005861">
    <property type="entry name" value="HisP_aminotrans"/>
</dbReference>
<dbReference type="EMBL" id="MNYY01000143">
    <property type="protein sequence ID" value="OIP67093.1"/>
    <property type="molecule type" value="Genomic_DNA"/>
</dbReference>
<organism evidence="13 14">
    <name type="scientific">Candidatus Infernicultor aquiphilus</name>
    <dbReference type="NCBI Taxonomy" id="1805029"/>
    <lineage>
        <taxon>Bacteria</taxon>
        <taxon>Pseudomonadati</taxon>
        <taxon>Atribacterota</taxon>
        <taxon>Candidatus Phoenicimicrobiia</taxon>
        <taxon>Candidatus Pheonicimicrobiales</taxon>
        <taxon>Candidatus Phoenicimicrobiaceae</taxon>
        <taxon>Candidatus Infernicultor</taxon>
    </lineage>
</organism>
<name>A0A1J5G3B9_9BACT</name>
<dbReference type="PANTHER" id="PTHR42885">
    <property type="entry name" value="HISTIDINOL-PHOSPHATE AMINOTRANSFERASE-RELATED"/>
    <property type="match status" value="1"/>
</dbReference>
<dbReference type="GO" id="GO:0000105">
    <property type="term" value="P:L-histidine biosynthetic process"/>
    <property type="evidence" value="ECO:0007669"/>
    <property type="project" value="UniProtKB-UniRule"/>
</dbReference>
<dbReference type="PANTHER" id="PTHR42885:SF2">
    <property type="entry name" value="HISTIDINOL-PHOSPHATE AMINOTRANSFERASE"/>
    <property type="match status" value="1"/>
</dbReference>
<evidence type="ECO:0000256" key="7">
    <source>
        <dbReference type="ARBA" id="ARBA00022679"/>
    </source>
</evidence>
<keyword evidence="6 11" id="KW-0028">Amino-acid biosynthesis</keyword>
<gene>
    <name evidence="11" type="primary">hisC</name>
    <name evidence="13" type="ORF">AUK42_07160</name>
</gene>
<dbReference type="SUPFAM" id="SSF53383">
    <property type="entry name" value="PLP-dependent transferases"/>
    <property type="match status" value="1"/>
</dbReference>
<dbReference type="Gene3D" id="3.40.640.10">
    <property type="entry name" value="Type I PLP-dependent aspartate aminotransferase-like (Major domain)"/>
    <property type="match status" value="1"/>
</dbReference>
<reference evidence="13 14" key="1">
    <citation type="journal article" date="2016" name="Environ. Microbiol.">
        <title>Genomic resolution of a cold subsurface aquifer community provides metabolic insights for novel microbes adapted to high CO concentrations.</title>
        <authorList>
            <person name="Probst A.J."/>
            <person name="Castelle C.J."/>
            <person name="Singh A."/>
            <person name="Brown C.T."/>
            <person name="Anantharaman K."/>
            <person name="Sharon I."/>
            <person name="Hug L.A."/>
            <person name="Burstein D."/>
            <person name="Emerson J.B."/>
            <person name="Thomas B.C."/>
            <person name="Banfield J.F."/>
        </authorList>
    </citation>
    <scope>NUCLEOTIDE SEQUENCE [LARGE SCALE GENOMIC DNA]</scope>
    <source>
        <strain evidence="13">CG2_30_33_13</strain>
    </source>
</reference>
<accession>A0A1J5G3B9</accession>
<dbReference type="InterPro" id="IPR001917">
    <property type="entry name" value="Aminotrans_II_pyridoxalP_BS"/>
</dbReference>
<evidence type="ECO:0000256" key="5">
    <source>
        <dbReference type="ARBA" id="ARBA00022576"/>
    </source>
</evidence>
<evidence type="ECO:0000256" key="1">
    <source>
        <dbReference type="ARBA" id="ARBA00001933"/>
    </source>
</evidence>
<keyword evidence="7 11" id="KW-0808">Transferase</keyword>
<dbReference type="STRING" id="1805029.AUK42_07160"/>
<evidence type="ECO:0000256" key="11">
    <source>
        <dbReference type="HAMAP-Rule" id="MF_01023"/>
    </source>
</evidence>
<sequence>MRKDQKFYRNVLKELKSYDPHEAPYKVKLNANENPYGLPEDIIKEILSKAKNLEYSRYPNANSVKLSETVASFWGLNRSNIVIGNGSDELIDYLIKAFSEKGRRIITSVPSFAMYKIYSLINDANFVEIPLEQNNFSLNKDKILEEAKKEDSSIVFIAYPNAPTGNYFAEDKIIKIIEESGCLVVVDEAYYEFGEKTFVPLISQYDNLVILRTFSKAYSLASLRVGYLLSNPEIINEVRKVKSPFNVNTFSQLAAQAVFENKEILKDSIEKIIKERERLINRINELPSFKAHPSRTNFVLVEVGSKENTDLVYNNLLKQGILVQTVSDPAFSTSRYFLRITVGNKEENDILIKGLENVSKNRSLTREGQPSPDMIVKE</sequence>
<evidence type="ECO:0000256" key="2">
    <source>
        <dbReference type="ARBA" id="ARBA00005011"/>
    </source>
</evidence>
<comment type="similarity">
    <text evidence="3 11">Belongs to the class-II pyridoxal-phosphate-dependent aminotransferase family. Histidinol-phosphate aminotransferase subfamily.</text>
</comment>
<keyword evidence="8 11" id="KW-0663">Pyridoxal phosphate</keyword>
<dbReference type="PROSITE" id="PS00599">
    <property type="entry name" value="AA_TRANSFER_CLASS_2"/>
    <property type="match status" value="1"/>
</dbReference>